<feature type="compositionally biased region" description="Polar residues" evidence="1">
    <location>
        <begin position="216"/>
        <end position="225"/>
    </location>
</feature>
<accession>A0AAD9J6S7</accession>
<name>A0AAD9J6S7_9ANNE</name>
<dbReference type="AlphaFoldDB" id="A0AAD9J6S7"/>
<gene>
    <name evidence="2" type="ORF">LSH36_548g05021</name>
</gene>
<feature type="region of interest" description="Disordered" evidence="1">
    <location>
        <begin position="325"/>
        <end position="348"/>
    </location>
</feature>
<feature type="compositionally biased region" description="Basic and acidic residues" evidence="1">
    <location>
        <begin position="331"/>
        <end position="341"/>
    </location>
</feature>
<protein>
    <recommendedName>
        <fullName evidence="4">Transposase</fullName>
    </recommendedName>
</protein>
<dbReference type="PANTHER" id="PTHR31751:SF44">
    <property type="entry name" value="SI:CH211-211K8.4-RELATED"/>
    <property type="match status" value="1"/>
</dbReference>
<feature type="compositionally biased region" description="Low complexity" evidence="1">
    <location>
        <begin position="244"/>
        <end position="253"/>
    </location>
</feature>
<keyword evidence="3" id="KW-1185">Reference proteome</keyword>
<evidence type="ECO:0000313" key="2">
    <source>
        <dbReference type="EMBL" id="KAK2147541.1"/>
    </source>
</evidence>
<evidence type="ECO:0000313" key="3">
    <source>
        <dbReference type="Proteomes" id="UP001208570"/>
    </source>
</evidence>
<dbReference type="Proteomes" id="UP001208570">
    <property type="component" value="Unassembled WGS sequence"/>
</dbReference>
<sequence length="740" mass="84900">MASALPDYPIFDLNPDIGDVSQRWKQWIKRLKNLFVAMDVTDNQQVDTEIEIMKFRKIKQQLSEPIMDFYTRLKQGAALCGFTDKDKDIRHQLMSRTNDNHNTCEIEATVVTGFEAHAKEEILEKVGTSSTSSRGKDSNRVCNAAKNMEVPADGWKSFPLRRIMYKTVSREKMLSKCKAAELTSGIETLPEDNDIDGQHPTKRVSPQRYDKLDFQQESPTVSHVVSSEKTHNIQEDNESGLVRTPSSTPTTTSHASDHYSLMSPAVTSRTGHSIETFKFGRNSVVCNDHFEQKFFKQNLKAELLGLRVTHRLTDDAIPTIMKHRKNMADVSSREQRQQIREKQKRHSNIISDEENLSKCPLPHLARNAASLSDGEQNELSFNSLPGDPQYQSNGFYNVLDRLIATQVNVATVVTDRHIGIRARMRAEYTPKGIDHQFDVYHIVNSFRRKLNEICKRKKYKSVVPWVRRILNHVWYSSRNCDGNPDKLVELFSSIAYHISGKHKWKGNKFINMCSHAPLGREEQKSKLWLKGQSLLAVKDILFDPRMLQDIRQLSLFCHTGNLESYHSKLLVYCPKRQEFDCPCMLGRTRLAVIDHNVNVGRKQAVIKNKGSSSQWLTLGPATERVIKHYAVVCDDYLKHLLSKEHEKNDNYHRICACLKDKNTITKLKFVASLANIFEPFLKLFQTEGPVVHILHDECCSLVRRVFGRYLKADMLNKKIIEVDYKKGDNQLPNSEVKCGI</sequence>
<evidence type="ECO:0000256" key="1">
    <source>
        <dbReference type="SAM" id="MobiDB-lite"/>
    </source>
</evidence>
<reference evidence="2" key="1">
    <citation type="journal article" date="2023" name="Mol. Biol. Evol.">
        <title>Third-Generation Sequencing Reveals the Adaptive Role of the Epigenome in Three Deep-Sea Polychaetes.</title>
        <authorList>
            <person name="Perez M."/>
            <person name="Aroh O."/>
            <person name="Sun Y."/>
            <person name="Lan Y."/>
            <person name="Juniper S.K."/>
            <person name="Young C.R."/>
            <person name="Angers B."/>
            <person name="Qian P.Y."/>
        </authorList>
    </citation>
    <scope>NUCLEOTIDE SEQUENCE</scope>
    <source>
        <strain evidence="2">P08H-3</strain>
    </source>
</reference>
<evidence type="ECO:0008006" key="4">
    <source>
        <dbReference type="Google" id="ProtNLM"/>
    </source>
</evidence>
<proteinExistence type="predicted"/>
<organism evidence="2 3">
    <name type="scientific">Paralvinella palmiformis</name>
    <dbReference type="NCBI Taxonomy" id="53620"/>
    <lineage>
        <taxon>Eukaryota</taxon>
        <taxon>Metazoa</taxon>
        <taxon>Spiralia</taxon>
        <taxon>Lophotrochozoa</taxon>
        <taxon>Annelida</taxon>
        <taxon>Polychaeta</taxon>
        <taxon>Sedentaria</taxon>
        <taxon>Canalipalpata</taxon>
        <taxon>Terebellida</taxon>
        <taxon>Terebelliformia</taxon>
        <taxon>Alvinellidae</taxon>
        <taxon>Paralvinella</taxon>
    </lineage>
</organism>
<comment type="caution">
    <text evidence="2">The sequence shown here is derived from an EMBL/GenBank/DDBJ whole genome shotgun (WGS) entry which is preliminary data.</text>
</comment>
<dbReference type="PANTHER" id="PTHR31751">
    <property type="entry name" value="SI:CH211-108C17.2-RELATED-RELATED"/>
    <property type="match status" value="1"/>
</dbReference>
<feature type="region of interest" description="Disordered" evidence="1">
    <location>
        <begin position="216"/>
        <end position="260"/>
    </location>
</feature>
<dbReference type="EMBL" id="JAODUP010000548">
    <property type="protein sequence ID" value="KAK2147541.1"/>
    <property type="molecule type" value="Genomic_DNA"/>
</dbReference>